<accession>A0A9E7TRP9</accession>
<keyword evidence="3" id="KW-1185">Reference proteome</keyword>
<dbReference type="InterPro" id="IPR046053">
    <property type="entry name" value="DUF6011"/>
</dbReference>
<dbReference type="EMBL" id="ON755185">
    <property type="protein sequence ID" value="UVF61573.1"/>
    <property type="molecule type" value="Genomic_DNA"/>
</dbReference>
<gene>
    <name evidence="2" type="primary">52</name>
    <name evidence="2" type="ORF">SEA_GENAMY16_52</name>
</gene>
<name>A0A9E7TRP9_9CAUD</name>
<evidence type="ECO:0000313" key="2">
    <source>
        <dbReference type="EMBL" id="UVF61573.1"/>
    </source>
</evidence>
<reference evidence="2 3" key="1">
    <citation type="submission" date="2022-06" db="EMBL/GenBank/DDBJ databases">
        <authorList>
            <person name="Ballarin S.Y."/>
            <person name="Balusa N.G."/>
            <person name="Caballero S.M."/>
            <person name="Chan J."/>
            <person name="Farez M.P."/>
            <person name="Guillen-Tapia A."/>
            <person name="Pierre-Louis N.T."/>
            <person name="Polishuk V.D."/>
            <person name="Soni B."/>
            <person name="Torruellas Garcia J."/>
            <person name="Crump K.E."/>
            <person name="Garlena R.A."/>
            <person name="Russell D.A."/>
            <person name="Jacobs-Sera D."/>
            <person name="Hatfull G.F."/>
        </authorList>
    </citation>
    <scope>NUCLEOTIDE SEQUENCE [LARGE SCALE GENOMIC DNA]</scope>
</reference>
<dbReference type="Pfam" id="PF19474">
    <property type="entry name" value="DUF6011"/>
    <property type="match status" value="1"/>
</dbReference>
<protein>
    <recommendedName>
        <fullName evidence="1">DUF5710 domain-containing protein</fullName>
    </recommendedName>
</protein>
<proteinExistence type="predicted"/>
<dbReference type="Pfam" id="PF18974">
    <property type="entry name" value="DUF5710"/>
    <property type="match status" value="1"/>
</dbReference>
<feature type="domain" description="DUF5710" evidence="1">
    <location>
        <begin position="79"/>
        <end position="116"/>
    </location>
</feature>
<dbReference type="Proteomes" id="UP001059757">
    <property type="component" value="Segment"/>
</dbReference>
<evidence type="ECO:0000259" key="1">
    <source>
        <dbReference type="Pfam" id="PF18974"/>
    </source>
</evidence>
<dbReference type="InterPro" id="IPR043764">
    <property type="entry name" value="DUF5710"/>
</dbReference>
<sequence>MAIKCGNCKQYHDTVDDVKRCHIAAGIISYRAVAGSLAKAKSDQTPWEEDDDARRVNPYGIGAVQQSGEAFLTGRKAQKVYLNVPFAEKDRAKTEFGAKWDAKEKKWWVYDDADFDSMPDKWRLASGSDSALADQHAASANSRPFNPINEDGIYVVNPGYGDILGADYIKVQMIREGSRLYAKRLVKLYPEKLELEPNPKNAISLWCAQNGMSKPVKWQYTPGLIRDIGEHMVTKLSIEDAAQFGHLYGICMECGAVLTNEESIERGIGPICAGKWS</sequence>
<organism evidence="2 3">
    <name type="scientific">Gordonia phage Genamy16</name>
    <dbReference type="NCBI Taxonomy" id="2926104"/>
    <lineage>
        <taxon>Viruses</taxon>
        <taxon>Duplodnaviria</taxon>
        <taxon>Heunggongvirae</taxon>
        <taxon>Uroviricota</taxon>
        <taxon>Caudoviricetes</taxon>
        <taxon>Dovevirinae</taxon>
        <taxon>Lambovirus</taxon>
        <taxon>Lambovirus genamy16</taxon>
    </lineage>
</organism>
<evidence type="ECO:0000313" key="3">
    <source>
        <dbReference type="Proteomes" id="UP001059757"/>
    </source>
</evidence>